<dbReference type="GO" id="GO:0005615">
    <property type="term" value="C:extracellular space"/>
    <property type="evidence" value="ECO:0007669"/>
    <property type="project" value="TreeGrafter"/>
</dbReference>
<evidence type="ECO:0000256" key="15">
    <source>
        <dbReference type="ARBA" id="ARBA00023049"/>
    </source>
</evidence>
<keyword evidence="16" id="KW-0472">Membrane</keyword>
<dbReference type="STRING" id="12957.A0A158P2J3"/>
<evidence type="ECO:0000256" key="3">
    <source>
        <dbReference type="ARBA" id="ARBA00004609"/>
    </source>
</evidence>
<dbReference type="InterPro" id="IPR024571">
    <property type="entry name" value="ERAP1-like_C_dom"/>
</dbReference>
<organism evidence="24 25">
    <name type="scientific">Atta cephalotes</name>
    <name type="common">Leafcutter ant</name>
    <dbReference type="NCBI Taxonomy" id="12957"/>
    <lineage>
        <taxon>Eukaryota</taxon>
        <taxon>Metazoa</taxon>
        <taxon>Ecdysozoa</taxon>
        <taxon>Arthropoda</taxon>
        <taxon>Hexapoda</taxon>
        <taxon>Insecta</taxon>
        <taxon>Pterygota</taxon>
        <taxon>Neoptera</taxon>
        <taxon>Endopterygota</taxon>
        <taxon>Hymenoptera</taxon>
        <taxon>Apocrita</taxon>
        <taxon>Aculeata</taxon>
        <taxon>Formicoidea</taxon>
        <taxon>Formicidae</taxon>
        <taxon>Myrmicinae</taxon>
        <taxon>Atta</taxon>
    </lineage>
</organism>
<comment type="cofactor">
    <cofactor evidence="1">
        <name>Zn(2+)</name>
        <dbReference type="ChEBI" id="CHEBI:29105"/>
    </cofactor>
</comment>
<keyword evidence="8" id="KW-0645">Protease</keyword>
<feature type="signal peptide" evidence="20">
    <location>
        <begin position="1"/>
        <end position="22"/>
    </location>
</feature>
<keyword evidence="12" id="KW-0378">Hydrolase</keyword>
<dbReference type="GO" id="GO:0070006">
    <property type="term" value="F:metalloaminopeptidase activity"/>
    <property type="evidence" value="ECO:0007669"/>
    <property type="project" value="TreeGrafter"/>
</dbReference>
<dbReference type="SUPFAM" id="SSF63737">
    <property type="entry name" value="Leukotriene A4 hydrolase N-terminal domain"/>
    <property type="match status" value="1"/>
</dbReference>
<dbReference type="InterPro" id="IPR042097">
    <property type="entry name" value="Aminopeptidase_N-like_N_sf"/>
</dbReference>
<keyword evidence="5" id="KW-0031">Aminopeptidase</keyword>
<evidence type="ECO:0000259" key="22">
    <source>
        <dbReference type="Pfam" id="PF11838"/>
    </source>
</evidence>
<dbReference type="InterPro" id="IPR050344">
    <property type="entry name" value="Peptidase_M1_aminopeptidases"/>
</dbReference>
<keyword evidence="19" id="KW-0449">Lipoprotein</keyword>
<gene>
    <name evidence="24" type="primary">105627325</name>
</gene>
<evidence type="ECO:0000256" key="7">
    <source>
        <dbReference type="ARBA" id="ARBA00022622"/>
    </source>
</evidence>
<dbReference type="KEGG" id="acep:105627325"/>
<keyword evidence="10" id="KW-0479">Metal-binding</keyword>
<sequence>MGFLKLLLNILILAIRTIPCISIKHLEIIDRLPKNTIPIRYNIHLTTYLKEGNYTFYGESNINIKIRYASSIISLHSRELEIIETLTTLINDNGTIYKPMKHTHNNVTDILTLSFNDVLSSGLYILNMKFVGYFSEPSEKLGFIKFSYIFKLPIMYLLDIEDIQRCLLQDTGSLNSVTLKFSFGDTVDEFPSHYATEIDNKSPILLRMLYNTITAEVFRKGLITYLVKHQFSTAIPNDLWSAMQSALDESDIPHENYTIKEVMDTWMNQERYPLVHVERNYETGEVTISQTCVRQYGETENKTTKWWIPITFATQSNPDFSNTVPRYWLRPDQHNISFIINSDDWIIVNLQLSGYYRVNYDIRNWKKISHYLNTNEYVNIHVLNRAQIIADSHAMVIDNRINGYLYLQLINYLKRDTNGVAWQPLLDILQTISKPLLLPEMKHVKKRYKQLLHKFLQHIKYKGNRNDDDVTKLIRLTALKCACDFGNKKCKKIIALKLNRHLMNPKTHKILREEKFMYCTGMMAANSTTWNKMFDIYIKRKLKEDPKRLLKGLSCAENPNIIINYLNILAFNTSFFDNDDHLHVFTYILKRHSHNDKILKYILNNFEAIKPKSLSTPAMVKLILDNVYFFKEIDKVEKFLQTNFKQDPKILSESKKLIDNSREYLWKIIHDVKRKFDFNKFHFHKKLFSRYSPRKKSIKQV</sequence>
<dbReference type="GO" id="GO:0006508">
    <property type="term" value="P:proteolysis"/>
    <property type="evidence" value="ECO:0007669"/>
    <property type="project" value="UniProtKB-KW"/>
</dbReference>
<evidence type="ECO:0000259" key="23">
    <source>
        <dbReference type="Pfam" id="PF17900"/>
    </source>
</evidence>
<dbReference type="GO" id="GO:0008270">
    <property type="term" value="F:zinc ion binding"/>
    <property type="evidence" value="ECO:0007669"/>
    <property type="project" value="InterPro"/>
</dbReference>
<dbReference type="Pfam" id="PF01433">
    <property type="entry name" value="Peptidase_M1"/>
    <property type="match status" value="1"/>
</dbReference>
<evidence type="ECO:0000259" key="21">
    <source>
        <dbReference type="Pfam" id="PF01433"/>
    </source>
</evidence>
<feature type="domain" description="Peptidase M1 membrane alanine aminopeptidase" evidence="21">
    <location>
        <begin position="186"/>
        <end position="266"/>
    </location>
</feature>
<keyword evidence="15" id="KW-0482">Metalloprotease</keyword>
<keyword evidence="14" id="KW-1133">Transmembrane helix</keyword>
<keyword evidence="13" id="KW-0862">Zinc</keyword>
<dbReference type="GO" id="GO:0042277">
    <property type="term" value="F:peptide binding"/>
    <property type="evidence" value="ECO:0007669"/>
    <property type="project" value="TreeGrafter"/>
</dbReference>
<evidence type="ECO:0000256" key="14">
    <source>
        <dbReference type="ARBA" id="ARBA00022989"/>
    </source>
</evidence>
<evidence type="ECO:0000256" key="16">
    <source>
        <dbReference type="ARBA" id="ARBA00023136"/>
    </source>
</evidence>
<reference evidence="24" key="2">
    <citation type="submission" date="2016-04" db="UniProtKB">
        <authorList>
            <consortium name="EnsemblMetazoa"/>
        </authorList>
    </citation>
    <scope>IDENTIFICATION</scope>
</reference>
<dbReference type="Gene3D" id="2.60.40.1730">
    <property type="entry name" value="tricorn interacting facor f3 domain"/>
    <property type="match status" value="1"/>
</dbReference>
<dbReference type="EMBL" id="ADTU01006892">
    <property type="status" value="NOT_ANNOTATED_CDS"/>
    <property type="molecule type" value="Genomic_DNA"/>
</dbReference>
<dbReference type="PANTHER" id="PTHR11533">
    <property type="entry name" value="PROTEASE M1 ZINC METALLOPROTEASE"/>
    <property type="match status" value="1"/>
</dbReference>
<dbReference type="GO" id="GO:0005737">
    <property type="term" value="C:cytoplasm"/>
    <property type="evidence" value="ECO:0007669"/>
    <property type="project" value="TreeGrafter"/>
</dbReference>
<evidence type="ECO:0000256" key="12">
    <source>
        <dbReference type="ARBA" id="ARBA00022801"/>
    </source>
</evidence>
<dbReference type="FunFam" id="2.60.40.1910:FF:000008">
    <property type="entry name" value="Aminopeptidase"/>
    <property type="match status" value="1"/>
</dbReference>
<dbReference type="Gene3D" id="1.10.390.10">
    <property type="entry name" value="Neutral Protease Domain 2"/>
    <property type="match status" value="1"/>
</dbReference>
<evidence type="ECO:0000256" key="6">
    <source>
        <dbReference type="ARBA" id="ARBA00022475"/>
    </source>
</evidence>
<evidence type="ECO:0000256" key="1">
    <source>
        <dbReference type="ARBA" id="ARBA00001947"/>
    </source>
</evidence>
<comment type="subcellular location">
    <subcellularLocation>
        <location evidence="3">Cell membrane</location>
        <topology evidence="3">Lipid-anchor</topology>
        <topology evidence="3">GPI-anchor</topology>
    </subcellularLocation>
    <subcellularLocation>
        <location evidence="2">Cell membrane</location>
        <topology evidence="2">Single-pass type II membrane protein</topology>
    </subcellularLocation>
</comment>
<dbReference type="EMBL" id="ADTU01006890">
    <property type="status" value="NOT_ANNOTATED_CDS"/>
    <property type="molecule type" value="Genomic_DNA"/>
</dbReference>
<dbReference type="GO" id="GO:0098552">
    <property type="term" value="C:side of membrane"/>
    <property type="evidence" value="ECO:0007669"/>
    <property type="project" value="UniProtKB-KW"/>
</dbReference>
<evidence type="ECO:0000256" key="2">
    <source>
        <dbReference type="ARBA" id="ARBA00004401"/>
    </source>
</evidence>
<evidence type="ECO:0000313" key="24">
    <source>
        <dbReference type="EnsemblMetazoa" id="XP_012064001.1"/>
    </source>
</evidence>
<comment type="similarity">
    <text evidence="4">Belongs to the peptidase M1 family.</text>
</comment>
<dbReference type="Pfam" id="PF11838">
    <property type="entry name" value="ERAP1_C"/>
    <property type="match status" value="1"/>
</dbReference>
<dbReference type="EnsemblMetazoa" id="XM_012208611.1">
    <property type="protein sequence ID" value="XP_012064001.1"/>
    <property type="gene ID" value="LOC105627325"/>
</dbReference>
<accession>A0A158P2J3</accession>
<evidence type="ECO:0000256" key="13">
    <source>
        <dbReference type="ARBA" id="ARBA00022833"/>
    </source>
</evidence>
<dbReference type="InterPro" id="IPR014782">
    <property type="entry name" value="Peptidase_M1_dom"/>
</dbReference>
<dbReference type="PANTHER" id="PTHR11533:SF276">
    <property type="entry name" value="GLUTAMYL AMINOPEPTIDASE"/>
    <property type="match status" value="1"/>
</dbReference>
<keyword evidence="6" id="KW-1003">Cell membrane</keyword>
<dbReference type="Gene3D" id="1.25.50.20">
    <property type="match status" value="1"/>
</dbReference>
<evidence type="ECO:0000256" key="4">
    <source>
        <dbReference type="ARBA" id="ARBA00010136"/>
    </source>
</evidence>
<keyword evidence="18" id="KW-0325">Glycoprotein</keyword>
<keyword evidence="25" id="KW-1185">Reference proteome</keyword>
<dbReference type="Gene3D" id="2.60.40.1910">
    <property type="match status" value="1"/>
</dbReference>
<feature type="domain" description="ERAP1-like C-terminal" evidence="22">
    <location>
        <begin position="345"/>
        <end position="647"/>
    </location>
</feature>
<evidence type="ECO:0000256" key="18">
    <source>
        <dbReference type="ARBA" id="ARBA00023180"/>
    </source>
</evidence>
<dbReference type="InterPro" id="IPR045357">
    <property type="entry name" value="Aminopeptidase_N-like_N"/>
</dbReference>
<dbReference type="GO" id="GO:0005886">
    <property type="term" value="C:plasma membrane"/>
    <property type="evidence" value="ECO:0007669"/>
    <property type="project" value="UniProtKB-SubCell"/>
</dbReference>
<dbReference type="Pfam" id="PF17900">
    <property type="entry name" value="Peptidase_M1_N"/>
    <property type="match status" value="1"/>
</dbReference>
<feature type="chain" id="PRO_5007629937" description="Aminopeptidase" evidence="20">
    <location>
        <begin position="23"/>
        <end position="701"/>
    </location>
</feature>
<evidence type="ECO:0000256" key="20">
    <source>
        <dbReference type="SAM" id="SignalP"/>
    </source>
</evidence>
<reference evidence="25" key="1">
    <citation type="journal article" date="2011" name="PLoS Genet.">
        <title>The genome sequence of the leaf-cutter ant Atta cephalotes reveals insights into its obligate symbiotic lifestyle.</title>
        <authorList>
            <person name="Suen G."/>
            <person name="Teiling C."/>
            <person name="Li L."/>
            <person name="Holt C."/>
            <person name="Abouheif E."/>
            <person name="Bornberg-Bauer E."/>
            <person name="Bouffard P."/>
            <person name="Caldera E.J."/>
            <person name="Cash E."/>
            <person name="Cavanaugh A."/>
            <person name="Denas O."/>
            <person name="Elhaik E."/>
            <person name="Fave M.J."/>
            <person name="Gadau J."/>
            <person name="Gibson J.D."/>
            <person name="Graur D."/>
            <person name="Grubbs K.J."/>
            <person name="Hagen D.E."/>
            <person name="Harkins T.T."/>
            <person name="Helmkampf M."/>
            <person name="Hu H."/>
            <person name="Johnson B.R."/>
            <person name="Kim J."/>
            <person name="Marsh S.E."/>
            <person name="Moeller J.A."/>
            <person name="Munoz-Torres M.C."/>
            <person name="Murphy M.C."/>
            <person name="Naughton M.C."/>
            <person name="Nigam S."/>
            <person name="Overson R."/>
            <person name="Rajakumar R."/>
            <person name="Reese J.T."/>
            <person name="Scott J.J."/>
            <person name="Smith C.R."/>
            <person name="Tao S."/>
            <person name="Tsutsui N.D."/>
            <person name="Viljakainen L."/>
            <person name="Wissler L."/>
            <person name="Yandell M.D."/>
            <person name="Zimmer F."/>
            <person name="Taylor J."/>
            <person name="Slater S.C."/>
            <person name="Clifton S.W."/>
            <person name="Warren W.C."/>
            <person name="Elsik C.G."/>
            <person name="Smith C.D."/>
            <person name="Weinstock G.M."/>
            <person name="Gerardo N.M."/>
            <person name="Currie C.R."/>
        </authorList>
    </citation>
    <scope>NUCLEOTIDE SEQUENCE [LARGE SCALE GENOMIC DNA]</scope>
</reference>
<keyword evidence="9" id="KW-0812">Transmembrane</keyword>
<keyword evidence="7" id="KW-0336">GPI-anchor</keyword>
<protein>
    <recommendedName>
        <fullName evidence="26">Aminopeptidase</fullName>
    </recommendedName>
</protein>
<name>A0A158P2J3_ATTCE</name>
<proteinExistence type="inferred from homology"/>
<dbReference type="AlphaFoldDB" id="A0A158P2J3"/>
<evidence type="ECO:0008006" key="26">
    <source>
        <dbReference type="Google" id="ProtNLM"/>
    </source>
</evidence>
<dbReference type="Proteomes" id="UP000005205">
    <property type="component" value="Unassembled WGS sequence"/>
</dbReference>
<evidence type="ECO:0000256" key="17">
    <source>
        <dbReference type="ARBA" id="ARBA00023157"/>
    </source>
</evidence>
<dbReference type="InParanoid" id="A0A158P2J3"/>
<dbReference type="OrthoDB" id="510539at2759"/>
<evidence type="ECO:0000256" key="8">
    <source>
        <dbReference type="ARBA" id="ARBA00022670"/>
    </source>
</evidence>
<keyword evidence="11 20" id="KW-0732">Signal</keyword>
<keyword evidence="17" id="KW-1015">Disulfide bond</keyword>
<feature type="domain" description="Aminopeptidase N-like N-terminal" evidence="23">
    <location>
        <begin position="38"/>
        <end position="148"/>
    </location>
</feature>
<evidence type="ECO:0000256" key="5">
    <source>
        <dbReference type="ARBA" id="ARBA00022438"/>
    </source>
</evidence>
<evidence type="ECO:0000256" key="9">
    <source>
        <dbReference type="ARBA" id="ARBA00022692"/>
    </source>
</evidence>
<dbReference type="EMBL" id="ADTU01006891">
    <property type="status" value="NOT_ANNOTATED_CDS"/>
    <property type="molecule type" value="Genomic_DNA"/>
</dbReference>
<evidence type="ECO:0000313" key="25">
    <source>
        <dbReference type="Proteomes" id="UP000005205"/>
    </source>
</evidence>
<dbReference type="SUPFAM" id="SSF55486">
    <property type="entry name" value="Metalloproteases ('zincins'), catalytic domain"/>
    <property type="match status" value="1"/>
</dbReference>
<dbReference type="GO" id="GO:0043171">
    <property type="term" value="P:peptide catabolic process"/>
    <property type="evidence" value="ECO:0007669"/>
    <property type="project" value="TreeGrafter"/>
</dbReference>
<evidence type="ECO:0000256" key="10">
    <source>
        <dbReference type="ARBA" id="ARBA00022723"/>
    </source>
</evidence>
<evidence type="ECO:0000256" key="11">
    <source>
        <dbReference type="ARBA" id="ARBA00022729"/>
    </source>
</evidence>
<evidence type="ECO:0000256" key="19">
    <source>
        <dbReference type="ARBA" id="ARBA00023288"/>
    </source>
</evidence>
<dbReference type="InterPro" id="IPR027268">
    <property type="entry name" value="Peptidase_M4/M1_CTD_sf"/>
</dbReference>